<comment type="catalytic activity">
    <reaction evidence="8">
        <text>2-oxo-dATP + H2O = 2-oxo-dAMP + diphosphate + H(+)</text>
        <dbReference type="Rhea" id="RHEA:31583"/>
        <dbReference type="ChEBI" id="CHEBI:15377"/>
        <dbReference type="ChEBI" id="CHEBI:15378"/>
        <dbReference type="ChEBI" id="CHEBI:33019"/>
        <dbReference type="ChEBI" id="CHEBI:63212"/>
        <dbReference type="ChEBI" id="CHEBI:77897"/>
        <dbReference type="EC" id="3.6.1.56"/>
    </reaction>
    <physiologicalReaction direction="left-to-right" evidence="8">
        <dbReference type="Rhea" id="RHEA:31584"/>
    </physiologicalReaction>
</comment>
<comment type="similarity">
    <text evidence="2">Belongs to the Nudix hydrolase family.</text>
</comment>
<evidence type="ECO:0000256" key="17">
    <source>
        <dbReference type="ARBA" id="ARBA00032071"/>
    </source>
</evidence>
<evidence type="ECO:0000256" key="10">
    <source>
        <dbReference type="ARBA" id="ARBA00024596"/>
    </source>
</evidence>
<dbReference type="SUPFAM" id="SSF55811">
    <property type="entry name" value="Nudix"/>
    <property type="match status" value="1"/>
</dbReference>
<evidence type="ECO:0000313" key="25">
    <source>
        <dbReference type="Proteomes" id="UP001228690"/>
    </source>
</evidence>
<dbReference type="PRINTS" id="PR01403">
    <property type="entry name" value="8OXTPHPHTASE"/>
</dbReference>
<evidence type="ECO:0000256" key="16">
    <source>
        <dbReference type="ARBA" id="ARBA00031927"/>
    </source>
</evidence>
<dbReference type="PANTHER" id="PTHR43758">
    <property type="entry name" value="7,8-DIHYDRO-8-OXOGUANINE TRIPHOSPHATASE"/>
    <property type="match status" value="1"/>
</dbReference>
<feature type="region of interest" description="Disordered" evidence="22">
    <location>
        <begin position="1"/>
        <end position="47"/>
    </location>
</feature>
<keyword evidence="6" id="KW-0460">Magnesium</keyword>
<comment type="catalytic activity">
    <reaction evidence="19">
        <text>O(6)-methyl-dGTP + H2O = O(6)-methyl-dGMP + diphosphate + H(+)</text>
        <dbReference type="Rhea" id="RHEA:67600"/>
        <dbReference type="ChEBI" id="CHEBI:15377"/>
        <dbReference type="ChEBI" id="CHEBI:15378"/>
        <dbReference type="ChEBI" id="CHEBI:33019"/>
        <dbReference type="ChEBI" id="CHEBI:169974"/>
        <dbReference type="ChEBI" id="CHEBI:169975"/>
    </reaction>
    <physiologicalReaction direction="left-to-right" evidence="19">
        <dbReference type="Rhea" id="RHEA:67601"/>
    </physiologicalReaction>
</comment>
<evidence type="ECO:0000256" key="13">
    <source>
        <dbReference type="ARBA" id="ARBA00029673"/>
    </source>
</evidence>
<dbReference type="InterPro" id="IPR000086">
    <property type="entry name" value="NUDIX_hydrolase_dom"/>
</dbReference>
<dbReference type="PROSITE" id="PS51462">
    <property type="entry name" value="NUDIX"/>
    <property type="match status" value="1"/>
</dbReference>
<evidence type="ECO:0000256" key="5">
    <source>
        <dbReference type="ARBA" id="ARBA00022801"/>
    </source>
</evidence>
<evidence type="ECO:0000256" key="15">
    <source>
        <dbReference type="ARBA" id="ARBA00030682"/>
    </source>
</evidence>
<evidence type="ECO:0000256" key="2">
    <source>
        <dbReference type="ARBA" id="ARBA00005582"/>
    </source>
</evidence>
<evidence type="ECO:0000256" key="11">
    <source>
        <dbReference type="ARBA" id="ARBA00026103"/>
    </source>
</evidence>
<proteinExistence type="inferred from homology"/>
<evidence type="ECO:0000256" key="4">
    <source>
        <dbReference type="ARBA" id="ARBA00022723"/>
    </source>
</evidence>
<keyword evidence="25" id="KW-1185">Reference proteome</keyword>
<comment type="catalytic activity">
    <reaction evidence="18">
        <text>N(6)-methyl-ATP + H2O = N(6)-methyl-AMP + diphosphate + H(+)</text>
        <dbReference type="Rhea" id="RHEA:67608"/>
        <dbReference type="ChEBI" id="CHEBI:15377"/>
        <dbReference type="ChEBI" id="CHEBI:15378"/>
        <dbReference type="ChEBI" id="CHEBI:33019"/>
        <dbReference type="ChEBI" id="CHEBI:144842"/>
        <dbReference type="ChEBI" id="CHEBI:172873"/>
    </reaction>
    <physiologicalReaction direction="left-to-right" evidence="18">
        <dbReference type="Rhea" id="RHEA:67609"/>
    </physiologicalReaction>
</comment>
<evidence type="ECO:0000256" key="9">
    <source>
        <dbReference type="ARBA" id="ARBA00024486"/>
    </source>
</evidence>
<dbReference type="RefSeq" id="WP_326926633.1">
    <property type="nucleotide sequence ID" value="NZ_CP123443.1"/>
</dbReference>
<name>A0ABY8MEP1_9SPIO</name>
<comment type="subunit">
    <text evidence="3">Monomer.</text>
</comment>
<evidence type="ECO:0000256" key="8">
    <source>
        <dbReference type="ARBA" id="ARBA00024459"/>
    </source>
</evidence>
<dbReference type="InterPro" id="IPR003563">
    <property type="entry name" value="8ODP"/>
</dbReference>
<comment type="catalytic activity">
    <reaction evidence="10">
        <text>2-oxo-ATP + H2O = 2-oxo-AMP + diphosphate + H(+)</text>
        <dbReference type="Rhea" id="RHEA:67392"/>
        <dbReference type="ChEBI" id="CHEBI:15377"/>
        <dbReference type="ChEBI" id="CHEBI:15378"/>
        <dbReference type="ChEBI" id="CHEBI:33019"/>
        <dbReference type="ChEBI" id="CHEBI:71395"/>
        <dbReference type="ChEBI" id="CHEBI:172878"/>
    </reaction>
    <physiologicalReaction direction="left-to-right" evidence="10">
        <dbReference type="Rhea" id="RHEA:67393"/>
    </physiologicalReaction>
</comment>
<dbReference type="InterPro" id="IPR015797">
    <property type="entry name" value="NUDIX_hydrolase-like_dom_sf"/>
</dbReference>
<evidence type="ECO:0000256" key="12">
    <source>
        <dbReference type="ARBA" id="ARBA00026218"/>
    </source>
</evidence>
<sequence length="245" mass="27815">MIGNPESCKESKKSYQELGPARSSSEFGVDGLCESGQNPGSGGNVGREVDIMKETAAQQRIRQCAEYARSLACLPSVGDIDWQHWQPTVHAVLCYISNRQTDEVLLIKRLSAYAHGLISGPGGKLENGESLEQCVVRECCEEIAVEPHNFCLRADLFFHFTNGVRMRGYAYFTDEWSGEPQSSEEAIPFWCKRDRLPLHQMWDDDALWLPYVLQGGRVRGYFIFDDDNRMLSHDIVWLPAETREF</sequence>
<reference evidence="24 25" key="1">
    <citation type="submission" date="2023-04" db="EMBL/GenBank/DDBJ databases">
        <title>Spirochaete genome identified in red abalone sample constitutes a novel genus.</title>
        <authorList>
            <person name="Sharma S.P."/>
            <person name="Purcell C.M."/>
            <person name="Hyde J.R."/>
            <person name="Severin A.J."/>
        </authorList>
    </citation>
    <scope>NUCLEOTIDE SEQUENCE [LARGE SCALE GENOMIC DNA]</scope>
    <source>
        <strain evidence="24 25">SP-2023</strain>
    </source>
</reference>
<organism evidence="24 25">
    <name type="scientific">Candidatus Haliotispira prima</name>
    <dbReference type="NCBI Taxonomy" id="3034016"/>
    <lineage>
        <taxon>Bacteria</taxon>
        <taxon>Pseudomonadati</taxon>
        <taxon>Spirochaetota</taxon>
        <taxon>Spirochaetia</taxon>
        <taxon>Spirochaetales</taxon>
        <taxon>Spirochaetaceae</taxon>
        <taxon>Candidatus Haliotispira</taxon>
    </lineage>
</organism>
<feature type="domain" description="Nudix hydrolase" evidence="23">
    <location>
        <begin position="87"/>
        <end position="214"/>
    </location>
</feature>
<dbReference type="CDD" id="cd03427">
    <property type="entry name" value="NUDIX_MTH1_Nudt1"/>
    <property type="match status" value="1"/>
</dbReference>
<dbReference type="PANTHER" id="PTHR43758:SF2">
    <property type="entry name" value="OXIDIZED PURINE NUCLEOSIDE TRIPHOSPHATE HYDROLASE"/>
    <property type="match status" value="1"/>
</dbReference>
<evidence type="ECO:0000313" key="24">
    <source>
        <dbReference type="EMBL" id="WGK68450.1"/>
    </source>
</evidence>
<evidence type="ECO:0000256" key="18">
    <source>
        <dbReference type="ARBA" id="ARBA00048002"/>
    </source>
</evidence>
<dbReference type="Proteomes" id="UP001228690">
    <property type="component" value="Chromosome"/>
</dbReference>
<dbReference type="Pfam" id="PF00293">
    <property type="entry name" value="NUDIX"/>
    <property type="match status" value="1"/>
</dbReference>
<keyword evidence="5" id="KW-0378">Hydrolase</keyword>
<evidence type="ECO:0000256" key="1">
    <source>
        <dbReference type="ARBA" id="ARBA00001946"/>
    </source>
</evidence>
<comment type="function">
    <text evidence="21">Oxidized purine nucleoside triphosphate hydrolase which is a prominent sanitizer of the oxidized nucleotide pool. Catalyzes the hydrolysis of 2-oxo-dATP (2-hydroxy-dATP) into 2-oxo-dAMP. Also has a significant hydrolase activity toward 2-oxo-ATP, 8-oxo-dGTP and 8-oxo-dATP. Through the hydrolysis of oxidized purine nucleoside triphosphates, prevents their incorporation into DNA and the subsequent transversions A:T to C:G and G:C to T:A. Also catalyzes the hydrolysis of methylated purine nucleoside triphosphate preventing their integration into DNA. Through this antimutagenic activity protects cells from oxidative stress.</text>
</comment>
<evidence type="ECO:0000259" key="23">
    <source>
        <dbReference type="PROSITE" id="PS51462"/>
    </source>
</evidence>
<evidence type="ECO:0000256" key="7">
    <source>
        <dbReference type="ARBA" id="ARBA00024448"/>
    </source>
</evidence>
<dbReference type="Gene3D" id="3.90.79.10">
    <property type="entry name" value="Nucleoside Triphosphate Pyrophosphohydrolase"/>
    <property type="match status" value="1"/>
</dbReference>
<gene>
    <name evidence="24" type="ORF">P0082_08150</name>
</gene>
<keyword evidence="4" id="KW-0479">Metal-binding</keyword>
<accession>A0ABY8MEP1</accession>
<dbReference type="EMBL" id="CP123443">
    <property type="protein sequence ID" value="WGK68450.1"/>
    <property type="molecule type" value="Genomic_DNA"/>
</dbReference>
<evidence type="ECO:0000256" key="22">
    <source>
        <dbReference type="SAM" id="MobiDB-lite"/>
    </source>
</evidence>
<comment type="catalytic activity">
    <reaction evidence="20">
        <text>N(6)-methyl-dATP + H2O = N(6)-methyl-dAMP + diphosphate + H(+)</text>
        <dbReference type="Rhea" id="RHEA:67604"/>
        <dbReference type="ChEBI" id="CHEBI:15377"/>
        <dbReference type="ChEBI" id="CHEBI:15378"/>
        <dbReference type="ChEBI" id="CHEBI:33019"/>
        <dbReference type="ChEBI" id="CHEBI:169976"/>
        <dbReference type="ChEBI" id="CHEBI:172872"/>
    </reaction>
    <physiologicalReaction direction="left-to-right" evidence="20">
        <dbReference type="Rhea" id="RHEA:67605"/>
    </physiologicalReaction>
</comment>
<evidence type="ECO:0000256" key="14">
    <source>
        <dbReference type="ARBA" id="ARBA00030634"/>
    </source>
</evidence>
<comment type="catalytic activity">
    <reaction evidence="7">
        <text>8-oxo-dATP + H2O = 8-oxo-dAMP + diphosphate + H(+)</text>
        <dbReference type="Rhea" id="RHEA:65396"/>
        <dbReference type="ChEBI" id="CHEBI:15377"/>
        <dbReference type="ChEBI" id="CHEBI:15378"/>
        <dbReference type="ChEBI" id="CHEBI:33019"/>
        <dbReference type="ChEBI" id="CHEBI:71361"/>
        <dbReference type="ChEBI" id="CHEBI:172871"/>
    </reaction>
    <physiologicalReaction direction="left-to-right" evidence="7">
        <dbReference type="Rhea" id="RHEA:65397"/>
    </physiologicalReaction>
</comment>
<protein>
    <recommendedName>
        <fullName evidence="12">Oxidized purine nucleoside triphosphate hydrolase</fullName>
        <ecNumber evidence="11">3.6.1.56</ecNumber>
    </recommendedName>
    <alternativeName>
        <fullName evidence="16">2-hydroxy-dATP diphosphatase</fullName>
    </alternativeName>
    <alternativeName>
        <fullName evidence="15">7,8-dihydro-8-oxoguanine triphosphatase</fullName>
    </alternativeName>
    <alternativeName>
        <fullName evidence="14">8-oxo-dGTPase</fullName>
    </alternativeName>
    <alternativeName>
        <fullName evidence="17">Methylated purine nucleoside triphosphate hydrolase</fullName>
    </alternativeName>
    <alternativeName>
        <fullName evidence="13">Nucleoside diphosphate-linked moiety X motif 1</fullName>
    </alternativeName>
</protein>
<evidence type="ECO:0000256" key="20">
    <source>
        <dbReference type="ARBA" id="ARBA00049032"/>
    </source>
</evidence>
<comment type="catalytic activity">
    <reaction evidence="9">
        <text>8-oxo-dGTP + H2O = 8-oxo-dGMP + diphosphate + H(+)</text>
        <dbReference type="Rhea" id="RHEA:31575"/>
        <dbReference type="ChEBI" id="CHEBI:15377"/>
        <dbReference type="ChEBI" id="CHEBI:15378"/>
        <dbReference type="ChEBI" id="CHEBI:33019"/>
        <dbReference type="ChEBI" id="CHEBI:63224"/>
        <dbReference type="ChEBI" id="CHEBI:77896"/>
    </reaction>
    <physiologicalReaction direction="left-to-right" evidence="9">
        <dbReference type="Rhea" id="RHEA:31576"/>
    </physiologicalReaction>
</comment>
<evidence type="ECO:0000256" key="3">
    <source>
        <dbReference type="ARBA" id="ARBA00011245"/>
    </source>
</evidence>
<dbReference type="EC" id="3.6.1.56" evidence="11"/>
<evidence type="ECO:0000256" key="6">
    <source>
        <dbReference type="ARBA" id="ARBA00022842"/>
    </source>
</evidence>
<evidence type="ECO:0000256" key="21">
    <source>
        <dbReference type="ARBA" id="ARBA00053094"/>
    </source>
</evidence>
<evidence type="ECO:0000256" key="19">
    <source>
        <dbReference type="ARBA" id="ARBA00048894"/>
    </source>
</evidence>
<comment type="cofactor">
    <cofactor evidence="1">
        <name>Mg(2+)</name>
        <dbReference type="ChEBI" id="CHEBI:18420"/>
    </cofactor>
</comment>